<keyword evidence="3" id="KW-1185">Reference proteome</keyword>
<keyword evidence="1" id="KW-1133">Transmembrane helix</keyword>
<organism evidence="2 3">
    <name type="scientific">Anisodus tanguticus</name>
    <dbReference type="NCBI Taxonomy" id="243964"/>
    <lineage>
        <taxon>Eukaryota</taxon>
        <taxon>Viridiplantae</taxon>
        <taxon>Streptophyta</taxon>
        <taxon>Embryophyta</taxon>
        <taxon>Tracheophyta</taxon>
        <taxon>Spermatophyta</taxon>
        <taxon>Magnoliopsida</taxon>
        <taxon>eudicotyledons</taxon>
        <taxon>Gunneridae</taxon>
        <taxon>Pentapetalae</taxon>
        <taxon>asterids</taxon>
        <taxon>lamiids</taxon>
        <taxon>Solanales</taxon>
        <taxon>Solanaceae</taxon>
        <taxon>Solanoideae</taxon>
        <taxon>Hyoscyameae</taxon>
        <taxon>Anisodus</taxon>
    </lineage>
</organism>
<evidence type="ECO:0000313" key="2">
    <source>
        <dbReference type="EMBL" id="KAK4356163.1"/>
    </source>
</evidence>
<comment type="caution">
    <text evidence="2">The sequence shown here is derived from an EMBL/GenBank/DDBJ whole genome shotgun (WGS) entry which is preliminary data.</text>
</comment>
<evidence type="ECO:0000256" key="1">
    <source>
        <dbReference type="SAM" id="Phobius"/>
    </source>
</evidence>
<reference evidence="2" key="1">
    <citation type="submission" date="2023-12" db="EMBL/GenBank/DDBJ databases">
        <title>Genome assembly of Anisodus tanguticus.</title>
        <authorList>
            <person name="Wang Y.-J."/>
        </authorList>
    </citation>
    <scope>NUCLEOTIDE SEQUENCE</scope>
    <source>
        <strain evidence="2">KB-2021</strain>
        <tissue evidence="2">Leaf</tissue>
    </source>
</reference>
<sequence length="87" mass="9624">MKKLAKGESLAIYVSNMANVVLFIAKVYASIAGCSPCKYLTSFNGIDCIEVMFGGDYFLEQNKTSFVIFVFYPWISYPISNDGGGIR</sequence>
<dbReference type="AlphaFoldDB" id="A0AAE1RSH0"/>
<accession>A0AAE1RSH0</accession>
<keyword evidence="1" id="KW-0812">Transmembrane</keyword>
<dbReference type="EMBL" id="JAVYJV010000013">
    <property type="protein sequence ID" value="KAK4356163.1"/>
    <property type="molecule type" value="Genomic_DNA"/>
</dbReference>
<keyword evidence="1" id="KW-0472">Membrane</keyword>
<feature type="transmembrane region" description="Helical" evidence="1">
    <location>
        <begin position="12"/>
        <end position="31"/>
    </location>
</feature>
<name>A0AAE1RSH0_9SOLA</name>
<dbReference type="Proteomes" id="UP001291623">
    <property type="component" value="Unassembled WGS sequence"/>
</dbReference>
<gene>
    <name evidence="2" type="ORF">RND71_025134</name>
</gene>
<evidence type="ECO:0000313" key="3">
    <source>
        <dbReference type="Proteomes" id="UP001291623"/>
    </source>
</evidence>
<protein>
    <submittedName>
        <fullName evidence="2">Uncharacterized protein</fullName>
    </submittedName>
</protein>
<proteinExistence type="predicted"/>